<reference evidence="2 3" key="1">
    <citation type="submission" date="2020-04" db="EMBL/GenBank/DDBJ databases">
        <authorList>
            <person name="Yoon J."/>
        </authorList>
    </citation>
    <scope>NUCLEOTIDE SEQUENCE [LARGE SCALE GENOMIC DNA]</scope>
    <source>
        <strain evidence="2 3">KMU-115</strain>
    </source>
</reference>
<dbReference type="Proteomes" id="UP000526408">
    <property type="component" value="Unassembled WGS sequence"/>
</dbReference>
<dbReference type="Pfam" id="PF13924">
    <property type="entry name" value="Lipocalin_5"/>
    <property type="match status" value="1"/>
</dbReference>
<accession>A0A7X6H1Q5</accession>
<protein>
    <submittedName>
        <fullName evidence="2">Lipocalin-like domain-containing protein</fullName>
    </submittedName>
</protein>
<sequence>MPDDDAPHPLIGTWRMEAWTGVFPDTGEGFDALGPAPLGYIAYHADGRMMATVFARDRLAARPGGWTDAEKVALFDTMLAYVARWRIEGDRVIHSVEGAWNPSWQVDLTRPFTLSGDRLEIAGAPSTDPATGRDVVYRMVFRKVVG</sequence>
<organism evidence="2 3">
    <name type="scientific">Roseicyclus persicicus</name>
    <dbReference type="NCBI Taxonomy" id="2650661"/>
    <lineage>
        <taxon>Bacteria</taxon>
        <taxon>Pseudomonadati</taxon>
        <taxon>Pseudomonadota</taxon>
        <taxon>Alphaproteobacteria</taxon>
        <taxon>Rhodobacterales</taxon>
        <taxon>Roseobacteraceae</taxon>
        <taxon>Roseicyclus</taxon>
    </lineage>
</organism>
<evidence type="ECO:0000313" key="2">
    <source>
        <dbReference type="EMBL" id="NKX46456.1"/>
    </source>
</evidence>
<proteinExistence type="predicted"/>
<dbReference type="AlphaFoldDB" id="A0A7X6H1Q5"/>
<gene>
    <name evidence="2" type="ORF">HCU73_17825</name>
</gene>
<evidence type="ECO:0000313" key="3">
    <source>
        <dbReference type="Proteomes" id="UP000526408"/>
    </source>
</evidence>
<dbReference type="InterPro" id="IPR024311">
    <property type="entry name" value="Lipocalin-like"/>
</dbReference>
<dbReference type="RefSeq" id="WP_168624841.1">
    <property type="nucleotide sequence ID" value="NZ_JAAZQQ010000007.1"/>
</dbReference>
<keyword evidence="3" id="KW-1185">Reference proteome</keyword>
<name>A0A7X6H1Q5_9RHOB</name>
<dbReference type="EMBL" id="JAAZQQ010000007">
    <property type="protein sequence ID" value="NKX46456.1"/>
    <property type="molecule type" value="Genomic_DNA"/>
</dbReference>
<evidence type="ECO:0000259" key="1">
    <source>
        <dbReference type="Pfam" id="PF13924"/>
    </source>
</evidence>
<comment type="caution">
    <text evidence="2">The sequence shown here is derived from an EMBL/GenBank/DDBJ whole genome shotgun (WGS) entry which is preliminary data.</text>
</comment>
<feature type="domain" description="Lipocalin-like" evidence="1">
    <location>
        <begin position="11"/>
        <end position="121"/>
    </location>
</feature>